<keyword evidence="3" id="KW-1185">Reference proteome</keyword>
<reference evidence="2" key="1">
    <citation type="journal article" date="2018" name="DNA Res.">
        <title>Multiple hybrid de novo genome assembly of finger millet, an orphan allotetraploid crop.</title>
        <authorList>
            <person name="Hatakeyama M."/>
            <person name="Aluri S."/>
            <person name="Balachadran M.T."/>
            <person name="Sivarajan S.R."/>
            <person name="Patrignani A."/>
            <person name="Gruter S."/>
            <person name="Poveda L."/>
            <person name="Shimizu-Inatsugi R."/>
            <person name="Baeten J."/>
            <person name="Francoijs K.J."/>
            <person name="Nataraja K.N."/>
            <person name="Reddy Y.A.N."/>
            <person name="Phadnis S."/>
            <person name="Ravikumar R.L."/>
            <person name="Schlapbach R."/>
            <person name="Sreeman S.M."/>
            <person name="Shimizu K.K."/>
        </authorList>
    </citation>
    <scope>NUCLEOTIDE SEQUENCE</scope>
</reference>
<reference evidence="2" key="2">
    <citation type="submission" date="2021-12" db="EMBL/GenBank/DDBJ databases">
        <title>Resequencing data analysis of finger millet.</title>
        <authorList>
            <person name="Hatakeyama M."/>
            <person name="Aluri S."/>
            <person name="Balachadran M.T."/>
            <person name="Sivarajan S.R."/>
            <person name="Poveda L."/>
            <person name="Shimizu-Inatsugi R."/>
            <person name="Schlapbach R."/>
            <person name="Sreeman S.M."/>
            <person name="Shimizu K.K."/>
        </authorList>
    </citation>
    <scope>NUCLEOTIDE SEQUENCE</scope>
</reference>
<dbReference type="EMBL" id="BQKI01000006">
    <property type="protein sequence ID" value="GJM96052.1"/>
    <property type="molecule type" value="Genomic_DNA"/>
</dbReference>
<gene>
    <name evidence="2" type="primary">ga12858</name>
    <name evidence="2" type="ORF">PR202_ga12858</name>
</gene>
<evidence type="ECO:0000256" key="1">
    <source>
        <dbReference type="SAM" id="MobiDB-lite"/>
    </source>
</evidence>
<feature type="region of interest" description="Disordered" evidence="1">
    <location>
        <begin position="1"/>
        <end position="51"/>
    </location>
</feature>
<evidence type="ECO:0000313" key="3">
    <source>
        <dbReference type="Proteomes" id="UP001054889"/>
    </source>
</evidence>
<dbReference type="Proteomes" id="UP001054889">
    <property type="component" value="Unassembled WGS sequence"/>
</dbReference>
<sequence>MGPRLRLRGRRRGRVEEGQRASVFGGGDGRVHPFVNSGIKRKKRPQVGELRVQKRTDLSAITQSWEWATAATQSGGARQGALVRRGLRRKEKRKIRWVA</sequence>
<protein>
    <submittedName>
        <fullName evidence="2">Uncharacterized protein</fullName>
    </submittedName>
</protein>
<name>A0AAV5CCM2_ELECO</name>
<accession>A0AAV5CCM2</accession>
<evidence type="ECO:0000313" key="2">
    <source>
        <dbReference type="EMBL" id="GJM96052.1"/>
    </source>
</evidence>
<proteinExistence type="predicted"/>
<feature type="compositionally biased region" description="Basic residues" evidence="1">
    <location>
        <begin position="1"/>
        <end position="13"/>
    </location>
</feature>
<dbReference type="AlphaFoldDB" id="A0AAV5CCM2"/>
<organism evidence="2 3">
    <name type="scientific">Eleusine coracana subsp. coracana</name>
    <dbReference type="NCBI Taxonomy" id="191504"/>
    <lineage>
        <taxon>Eukaryota</taxon>
        <taxon>Viridiplantae</taxon>
        <taxon>Streptophyta</taxon>
        <taxon>Embryophyta</taxon>
        <taxon>Tracheophyta</taxon>
        <taxon>Spermatophyta</taxon>
        <taxon>Magnoliopsida</taxon>
        <taxon>Liliopsida</taxon>
        <taxon>Poales</taxon>
        <taxon>Poaceae</taxon>
        <taxon>PACMAD clade</taxon>
        <taxon>Chloridoideae</taxon>
        <taxon>Cynodonteae</taxon>
        <taxon>Eleusininae</taxon>
        <taxon>Eleusine</taxon>
    </lineage>
</organism>
<comment type="caution">
    <text evidence="2">The sequence shown here is derived from an EMBL/GenBank/DDBJ whole genome shotgun (WGS) entry which is preliminary data.</text>
</comment>